<evidence type="ECO:0000313" key="2">
    <source>
        <dbReference type="EMBL" id="PKI48179.1"/>
    </source>
</evidence>
<dbReference type="Proteomes" id="UP000233551">
    <property type="component" value="Unassembled WGS sequence"/>
</dbReference>
<dbReference type="AlphaFoldDB" id="A0A2I0IVZ3"/>
<feature type="compositionally biased region" description="Acidic residues" evidence="1">
    <location>
        <begin position="88"/>
        <end position="116"/>
    </location>
</feature>
<evidence type="ECO:0000313" key="3">
    <source>
        <dbReference type="Proteomes" id="UP000233551"/>
    </source>
</evidence>
<comment type="caution">
    <text evidence="2">The sequence shown here is derived from an EMBL/GenBank/DDBJ whole genome shotgun (WGS) entry which is preliminary data.</text>
</comment>
<evidence type="ECO:0000256" key="1">
    <source>
        <dbReference type="SAM" id="MobiDB-lite"/>
    </source>
</evidence>
<sequence length="160" mass="19473">MDKYFNLRAHYGGFKEFEPRVKYTSPDYVIRREDLNKMSLCDLKSMLPNLRYERARRYWYKIPQLSLLEVGDDNVGGDNGDHNTNDASYEDDDDDDRHYDADEEEEYSNEEDYMSEDEYEEFVETKMSRMFWEGQKTHNYHLEVQNRLKRLQLMLIDYKV</sequence>
<dbReference type="EMBL" id="PGOL01002430">
    <property type="protein sequence ID" value="PKI48179.1"/>
    <property type="molecule type" value="Genomic_DNA"/>
</dbReference>
<feature type="region of interest" description="Disordered" evidence="1">
    <location>
        <begin position="71"/>
        <end position="116"/>
    </location>
</feature>
<gene>
    <name evidence="2" type="ORF">CRG98_031444</name>
</gene>
<organism evidence="2 3">
    <name type="scientific">Punica granatum</name>
    <name type="common">Pomegranate</name>
    <dbReference type="NCBI Taxonomy" id="22663"/>
    <lineage>
        <taxon>Eukaryota</taxon>
        <taxon>Viridiplantae</taxon>
        <taxon>Streptophyta</taxon>
        <taxon>Embryophyta</taxon>
        <taxon>Tracheophyta</taxon>
        <taxon>Spermatophyta</taxon>
        <taxon>Magnoliopsida</taxon>
        <taxon>eudicotyledons</taxon>
        <taxon>Gunneridae</taxon>
        <taxon>Pentapetalae</taxon>
        <taxon>rosids</taxon>
        <taxon>malvids</taxon>
        <taxon>Myrtales</taxon>
        <taxon>Lythraceae</taxon>
        <taxon>Punica</taxon>
    </lineage>
</organism>
<protein>
    <submittedName>
        <fullName evidence="2">Uncharacterized protein</fullName>
    </submittedName>
</protein>
<proteinExistence type="predicted"/>
<keyword evidence="3" id="KW-1185">Reference proteome</keyword>
<name>A0A2I0IVZ3_PUNGR</name>
<reference evidence="2 3" key="1">
    <citation type="submission" date="2017-11" db="EMBL/GenBank/DDBJ databases">
        <title>De-novo sequencing of pomegranate (Punica granatum L.) genome.</title>
        <authorList>
            <person name="Akparov Z."/>
            <person name="Amiraslanov A."/>
            <person name="Hajiyeva S."/>
            <person name="Abbasov M."/>
            <person name="Kaur K."/>
            <person name="Hamwieh A."/>
            <person name="Solovyev V."/>
            <person name="Salamov A."/>
            <person name="Braich B."/>
            <person name="Kosarev P."/>
            <person name="Mahmoud A."/>
            <person name="Hajiyev E."/>
            <person name="Babayeva S."/>
            <person name="Izzatullayeva V."/>
            <person name="Mammadov A."/>
            <person name="Mammadov A."/>
            <person name="Sharifova S."/>
            <person name="Ojaghi J."/>
            <person name="Eynullazada K."/>
            <person name="Bayramov B."/>
            <person name="Abdulazimova A."/>
            <person name="Shahmuradov I."/>
        </authorList>
    </citation>
    <scope>NUCLEOTIDE SEQUENCE [LARGE SCALE GENOMIC DNA]</scope>
    <source>
        <strain evidence="3">cv. AG2017</strain>
        <tissue evidence="2">Leaf</tissue>
    </source>
</reference>
<accession>A0A2I0IVZ3</accession>